<organism evidence="2 3">
    <name type="scientific">Pseudoxanthomonas winnipegensis</name>
    <dbReference type="NCBI Taxonomy" id="2480810"/>
    <lineage>
        <taxon>Bacteria</taxon>
        <taxon>Pseudomonadati</taxon>
        <taxon>Pseudomonadota</taxon>
        <taxon>Gammaproteobacteria</taxon>
        <taxon>Lysobacterales</taxon>
        <taxon>Lysobacteraceae</taxon>
        <taxon>Pseudoxanthomonas</taxon>
    </lineage>
</organism>
<protein>
    <submittedName>
        <fullName evidence="2">Uncharacterized protein</fullName>
    </submittedName>
</protein>
<dbReference type="Proteomes" id="UP000292627">
    <property type="component" value="Unassembled WGS sequence"/>
</dbReference>
<dbReference type="EMBL" id="SHMC01000005">
    <property type="protein sequence ID" value="TAA23744.1"/>
    <property type="molecule type" value="Genomic_DNA"/>
</dbReference>
<gene>
    <name evidence="2" type="ORF">EA660_14050</name>
</gene>
<reference evidence="2 3" key="1">
    <citation type="submission" date="2019-02" db="EMBL/GenBank/DDBJ databases">
        <title>WGS of Pseudoxanthomonas species novum from clinical isolates.</title>
        <authorList>
            <person name="Bernier A.-M."/>
            <person name="Bernard K."/>
            <person name="Vachon A."/>
        </authorList>
    </citation>
    <scope>NUCLEOTIDE SEQUENCE [LARGE SCALE GENOMIC DNA]</scope>
    <source>
        <strain evidence="2 3">NML171200</strain>
    </source>
</reference>
<dbReference type="AlphaFoldDB" id="A0A4Q8L712"/>
<name>A0A4Q8L712_9GAMM</name>
<proteinExistence type="predicted"/>
<dbReference type="OrthoDB" id="513141at2"/>
<evidence type="ECO:0000313" key="3">
    <source>
        <dbReference type="Proteomes" id="UP000292627"/>
    </source>
</evidence>
<comment type="caution">
    <text evidence="2">The sequence shown here is derived from an EMBL/GenBank/DDBJ whole genome shotgun (WGS) entry which is preliminary data.</text>
</comment>
<evidence type="ECO:0000256" key="1">
    <source>
        <dbReference type="SAM" id="SignalP"/>
    </source>
</evidence>
<dbReference type="InterPro" id="IPR046150">
    <property type="entry name" value="DUF6152"/>
</dbReference>
<sequence length="113" mass="12410">MRRLPVLLAALIALPALAHHGWSSYDANKALKITAPLTQVQYRNPHAEVAVDYQDKRWNAVLAPISRMASRGLPDGALVVGKTVTIEGYPRLDGTAELRAERITVDGKTIELR</sequence>
<feature type="signal peptide" evidence="1">
    <location>
        <begin position="1"/>
        <end position="18"/>
    </location>
</feature>
<dbReference type="Pfam" id="PF19649">
    <property type="entry name" value="DUF6152"/>
    <property type="match status" value="1"/>
</dbReference>
<feature type="chain" id="PRO_5020290519" evidence="1">
    <location>
        <begin position="19"/>
        <end position="113"/>
    </location>
</feature>
<keyword evidence="1" id="KW-0732">Signal</keyword>
<accession>A0A4Q8L712</accession>
<evidence type="ECO:0000313" key="2">
    <source>
        <dbReference type="EMBL" id="TAA23744.1"/>
    </source>
</evidence>
<dbReference type="RefSeq" id="WP_130552069.1">
    <property type="nucleotide sequence ID" value="NZ_SHMC01000005.1"/>
</dbReference>